<keyword evidence="2" id="KW-0808">Transferase</keyword>
<evidence type="ECO:0000256" key="1">
    <source>
        <dbReference type="ARBA" id="ARBA00005985"/>
    </source>
</evidence>
<keyword evidence="3" id="KW-0472">Membrane</keyword>
<keyword evidence="3" id="KW-1133">Transmembrane helix</keyword>
<proteinExistence type="inferred from homology"/>
<feature type="transmembrane region" description="Helical" evidence="3">
    <location>
        <begin position="186"/>
        <end position="209"/>
    </location>
</feature>
<protein>
    <submittedName>
        <fullName evidence="4">Uncharacterized protein MANES_06G022400</fullName>
    </submittedName>
</protein>
<feature type="transmembrane region" description="Helical" evidence="3">
    <location>
        <begin position="150"/>
        <end position="174"/>
    </location>
</feature>
<organism evidence="4">
    <name type="scientific">Rhizophora mucronata</name>
    <name type="common">Asiatic mangrove</name>
    <dbReference type="NCBI Taxonomy" id="61149"/>
    <lineage>
        <taxon>Eukaryota</taxon>
        <taxon>Viridiplantae</taxon>
        <taxon>Streptophyta</taxon>
        <taxon>Embryophyta</taxon>
        <taxon>Tracheophyta</taxon>
        <taxon>Spermatophyta</taxon>
        <taxon>Magnoliopsida</taxon>
        <taxon>eudicotyledons</taxon>
        <taxon>Gunneridae</taxon>
        <taxon>Pentapetalae</taxon>
        <taxon>rosids</taxon>
        <taxon>fabids</taxon>
        <taxon>Malpighiales</taxon>
        <taxon>Rhizophoraceae</taxon>
        <taxon>Rhizophora</taxon>
    </lineage>
</organism>
<dbReference type="PANTHER" id="PTHR43009:SF6">
    <property type="entry name" value="HOMOGENTISATE PHYTYLTRANSFERASE 1, CHLOROPLASTIC"/>
    <property type="match status" value="1"/>
</dbReference>
<comment type="similarity">
    <text evidence="1">Belongs to the UbiA prenyltransferase family.</text>
</comment>
<dbReference type="AlphaFoldDB" id="A0A2P2L3M1"/>
<dbReference type="PANTHER" id="PTHR43009">
    <property type="entry name" value="HOMOGENTISATE SOLANESYLTRANSFERASE, CHLOROPLASTIC"/>
    <property type="match status" value="1"/>
</dbReference>
<sequence>MDPLLLGSNPKLSSFPFSSCFTSGGSSRRSGDFKVRHFPSSIGEIEASCCTPVNILEGHCTVRVQQHRLKHPIGSIVKRFTINHGSDTKFSVHAASGQPFESDPGAYDPKRTVLSSLHAFYKFSRPHTVIGTALSIISVSLLAVKKLSDFSPLFFTGLLEALAAALMMNIYIVGLNQITDVEIDKVALLIQLCNTVPSICWLISSAFLLNSGLNIPAHVACNRCSLSMLDAFLESFKEIKLHLNQQLKLLV</sequence>
<accession>A0A2P2L3M1</accession>
<evidence type="ECO:0000256" key="2">
    <source>
        <dbReference type="ARBA" id="ARBA00022679"/>
    </source>
</evidence>
<name>A0A2P2L3M1_RHIMU</name>
<reference evidence="4" key="1">
    <citation type="submission" date="2018-02" db="EMBL/GenBank/DDBJ databases">
        <title>Rhizophora mucronata_Transcriptome.</title>
        <authorList>
            <person name="Meera S.P."/>
            <person name="Sreeshan A."/>
            <person name="Augustine A."/>
        </authorList>
    </citation>
    <scope>NUCLEOTIDE SEQUENCE</scope>
    <source>
        <tissue evidence="4">Leaf</tissue>
    </source>
</reference>
<dbReference type="GO" id="GO:0016740">
    <property type="term" value="F:transferase activity"/>
    <property type="evidence" value="ECO:0007669"/>
    <property type="project" value="UniProtKB-KW"/>
</dbReference>
<evidence type="ECO:0000256" key="3">
    <source>
        <dbReference type="SAM" id="Phobius"/>
    </source>
</evidence>
<keyword evidence="3" id="KW-0812">Transmembrane</keyword>
<evidence type="ECO:0000313" key="4">
    <source>
        <dbReference type="EMBL" id="MBX12568.1"/>
    </source>
</evidence>
<dbReference type="EMBL" id="GGEC01032084">
    <property type="protein sequence ID" value="MBX12568.1"/>
    <property type="molecule type" value="Transcribed_RNA"/>
</dbReference>